<protein>
    <submittedName>
        <fullName evidence="2">PadR family transcriptional regulator</fullName>
    </submittedName>
</protein>
<evidence type="ECO:0000259" key="1">
    <source>
        <dbReference type="Pfam" id="PF03551"/>
    </source>
</evidence>
<dbReference type="InterPro" id="IPR052509">
    <property type="entry name" value="Metal_resp_DNA-bind_regulator"/>
</dbReference>
<gene>
    <name evidence="2" type="ORF">GCM10010196_12070</name>
</gene>
<dbReference type="InterPro" id="IPR036390">
    <property type="entry name" value="WH_DNA-bd_sf"/>
</dbReference>
<dbReference type="InterPro" id="IPR036388">
    <property type="entry name" value="WH-like_DNA-bd_sf"/>
</dbReference>
<reference evidence="2" key="1">
    <citation type="journal article" date="2014" name="Int. J. Syst. Evol. Microbiol.">
        <title>Complete genome sequence of Corynebacterium casei LMG S-19264T (=DSM 44701T), isolated from a smear-ripened cheese.</title>
        <authorList>
            <consortium name="US DOE Joint Genome Institute (JGI-PGF)"/>
            <person name="Walter F."/>
            <person name="Albersmeier A."/>
            <person name="Kalinowski J."/>
            <person name="Ruckert C."/>
        </authorList>
    </citation>
    <scope>NUCLEOTIDE SEQUENCE</scope>
    <source>
        <strain evidence="2">JCM 3346</strain>
    </source>
</reference>
<dbReference type="RefSeq" id="WP_189084358.1">
    <property type="nucleotide sequence ID" value="NZ_BMRJ01000001.1"/>
</dbReference>
<dbReference type="EMBL" id="BMRJ01000001">
    <property type="protein sequence ID" value="GGR20360.1"/>
    <property type="molecule type" value="Genomic_DNA"/>
</dbReference>
<keyword evidence="3" id="KW-1185">Reference proteome</keyword>
<organism evidence="2 3">
    <name type="scientific">Agromyces mediolanus</name>
    <name type="common">Corynebacterium mediolanum</name>
    <dbReference type="NCBI Taxonomy" id="41986"/>
    <lineage>
        <taxon>Bacteria</taxon>
        <taxon>Bacillati</taxon>
        <taxon>Actinomycetota</taxon>
        <taxon>Actinomycetes</taxon>
        <taxon>Micrococcales</taxon>
        <taxon>Microbacteriaceae</taxon>
        <taxon>Agromyces</taxon>
    </lineage>
</organism>
<accession>A0A918FBZ4</accession>
<dbReference type="SUPFAM" id="SSF46785">
    <property type="entry name" value="Winged helix' DNA-binding domain"/>
    <property type="match status" value="1"/>
</dbReference>
<evidence type="ECO:0000313" key="3">
    <source>
        <dbReference type="Proteomes" id="UP000610303"/>
    </source>
</evidence>
<dbReference type="PANTHER" id="PTHR33169">
    <property type="entry name" value="PADR-FAMILY TRANSCRIPTIONAL REGULATOR"/>
    <property type="match status" value="1"/>
</dbReference>
<dbReference type="Gene3D" id="1.10.10.10">
    <property type="entry name" value="Winged helix-like DNA-binding domain superfamily/Winged helix DNA-binding domain"/>
    <property type="match status" value="1"/>
</dbReference>
<dbReference type="Proteomes" id="UP000610303">
    <property type="component" value="Unassembled WGS sequence"/>
</dbReference>
<reference evidence="2" key="2">
    <citation type="submission" date="2020-09" db="EMBL/GenBank/DDBJ databases">
        <authorList>
            <person name="Sun Q."/>
            <person name="Ohkuma M."/>
        </authorList>
    </citation>
    <scope>NUCLEOTIDE SEQUENCE</scope>
    <source>
        <strain evidence="2">JCM 3346</strain>
    </source>
</reference>
<dbReference type="AlphaFoldDB" id="A0A918FBZ4"/>
<dbReference type="InterPro" id="IPR005149">
    <property type="entry name" value="Tscrpt_reg_PadR_N"/>
</dbReference>
<dbReference type="Pfam" id="PF03551">
    <property type="entry name" value="PadR"/>
    <property type="match status" value="1"/>
</dbReference>
<dbReference type="PANTHER" id="PTHR33169:SF27">
    <property type="entry name" value="TRANSCRIPTIONAL REGULATOR PADR FAMILY PROTEIN"/>
    <property type="match status" value="1"/>
</dbReference>
<feature type="domain" description="Transcription regulator PadR N-terminal" evidence="1">
    <location>
        <begin position="12"/>
        <end position="86"/>
    </location>
</feature>
<name>A0A918FBZ4_AGRME</name>
<sequence length="189" mass="20367">MPQLTPLGVTALAVLAEGDMHPYEMYQLMLARKEDRVVRLSPGSLYRAVERFAADGLIAEVGVEREGNRPERTVYSITPAGRAALRASIAEMLGRHVNEFPEFPVAIGEAHNLPAGEVIRLLGERVASIRETIGFIDASLEGIAARGVATAHVLNVHYTRAMLVAEADWLDSTISQLGTGALAWPGPSN</sequence>
<comment type="caution">
    <text evidence="2">The sequence shown here is derived from an EMBL/GenBank/DDBJ whole genome shotgun (WGS) entry which is preliminary data.</text>
</comment>
<proteinExistence type="predicted"/>
<evidence type="ECO:0000313" key="2">
    <source>
        <dbReference type="EMBL" id="GGR20360.1"/>
    </source>
</evidence>